<gene>
    <name evidence="2" type="ORF">DBT54_02865</name>
</gene>
<keyword evidence="1" id="KW-0238">DNA-binding</keyword>
<dbReference type="CDD" id="cd00090">
    <property type="entry name" value="HTH_ARSR"/>
    <property type="match status" value="1"/>
</dbReference>
<evidence type="ECO:0000256" key="1">
    <source>
        <dbReference type="ARBA" id="ARBA00023125"/>
    </source>
</evidence>
<evidence type="ECO:0000313" key="3">
    <source>
        <dbReference type="Proteomes" id="UP000251923"/>
    </source>
</evidence>
<name>A0A2I1L659_9LACT</name>
<dbReference type="InterPro" id="IPR005149">
    <property type="entry name" value="Tscrpt_reg_PadR_N"/>
</dbReference>
<dbReference type="PANTHER" id="PTHR33169">
    <property type="entry name" value="PADR-FAMILY TRANSCRIPTIONAL REGULATOR"/>
    <property type="match status" value="1"/>
</dbReference>
<accession>A0A2I1L659</accession>
<dbReference type="Pfam" id="PF03551">
    <property type="entry name" value="PadR"/>
    <property type="match status" value="1"/>
</dbReference>
<dbReference type="PANTHER" id="PTHR33169:SF24">
    <property type="entry name" value="TRANSCRIPTIONAL REGULATOR, PADR FAMILY"/>
    <property type="match status" value="1"/>
</dbReference>
<protein>
    <submittedName>
        <fullName evidence="2">PadR family transcriptional regulator</fullName>
    </submittedName>
</protein>
<reference evidence="2 3" key="1">
    <citation type="submission" date="2018-04" db="EMBL/GenBank/DDBJ databases">
        <title>Aerococcus urinae genomes.</title>
        <authorList>
            <person name="Hilt E."/>
            <person name="Gilbert N.M."/>
            <person name="Thomas-White K."/>
            <person name="Putonti C."/>
            <person name="Lewis A.L."/>
            <person name="Visck K.L."/>
            <person name="Wolfe A.J."/>
        </authorList>
    </citation>
    <scope>NUCLEOTIDE SEQUENCE [LARGE SCALE GENOMIC DNA]</scope>
    <source>
        <strain evidence="2 3">UMB7480</strain>
    </source>
</reference>
<sequence length="103" mass="11790">MNSQLKKGVLEMLVLQQLRERDCYGYELVQEISEHIAISEGTIYPLLRRLNKEALVTTYLKESESGPPRKYYSISSQGLATLQEQIAEWQTFVQRVNAILEGG</sequence>
<dbReference type="InterPro" id="IPR052509">
    <property type="entry name" value="Metal_resp_DNA-bind_regulator"/>
</dbReference>
<dbReference type="Gene3D" id="1.10.10.10">
    <property type="entry name" value="Winged helix-like DNA-binding domain superfamily/Winged helix DNA-binding domain"/>
    <property type="match status" value="1"/>
</dbReference>
<dbReference type="InterPro" id="IPR011991">
    <property type="entry name" value="ArsR-like_HTH"/>
</dbReference>
<evidence type="ECO:0000313" key="2">
    <source>
        <dbReference type="EMBL" id="RAV80595.1"/>
    </source>
</evidence>
<dbReference type="InterPro" id="IPR036388">
    <property type="entry name" value="WH-like_DNA-bd_sf"/>
</dbReference>
<dbReference type="SUPFAM" id="SSF46785">
    <property type="entry name" value="Winged helix' DNA-binding domain"/>
    <property type="match status" value="1"/>
</dbReference>
<dbReference type="RefSeq" id="WP_070598302.1">
    <property type="nucleotide sequence ID" value="NZ_JASODG010000002.1"/>
</dbReference>
<dbReference type="GO" id="GO:0003677">
    <property type="term" value="F:DNA binding"/>
    <property type="evidence" value="ECO:0007669"/>
    <property type="project" value="UniProtKB-KW"/>
</dbReference>
<dbReference type="InterPro" id="IPR036390">
    <property type="entry name" value="WH_DNA-bd_sf"/>
</dbReference>
<dbReference type="AlphaFoldDB" id="A0A2I1L659"/>
<dbReference type="EMBL" id="QMHM01000004">
    <property type="protein sequence ID" value="RAV80595.1"/>
    <property type="molecule type" value="Genomic_DNA"/>
</dbReference>
<proteinExistence type="predicted"/>
<organism evidence="2 3">
    <name type="scientific">Aerococcus urinae</name>
    <dbReference type="NCBI Taxonomy" id="1376"/>
    <lineage>
        <taxon>Bacteria</taxon>
        <taxon>Bacillati</taxon>
        <taxon>Bacillota</taxon>
        <taxon>Bacilli</taxon>
        <taxon>Lactobacillales</taxon>
        <taxon>Aerococcaceae</taxon>
        <taxon>Aerococcus</taxon>
    </lineage>
</organism>
<comment type="caution">
    <text evidence="2">The sequence shown here is derived from an EMBL/GenBank/DDBJ whole genome shotgun (WGS) entry which is preliminary data.</text>
</comment>
<dbReference type="Proteomes" id="UP000251923">
    <property type="component" value="Unassembled WGS sequence"/>
</dbReference>